<evidence type="ECO:0000256" key="2">
    <source>
        <dbReference type="ARBA" id="ARBA00008001"/>
    </source>
</evidence>
<dbReference type="HOGENOM" id="CLU_001996_0_1_1"/>
<dbReference type="PRINTS" id="PR01365">
    <property type="entry name" value="TELOMERASERT"/>
</dbReference>
<dbReference type="GO" id="GO:0003720">
    <property type="term" value="F:telomerase activity"/>
    <property type="evidence" value="ECO:0007669"/>
    <property type="project" value="InterPro"/>
</dbReference>
<comment type="function">
    <text evidence="15">Telomerase is a ribonucleoprotein enzyme essential for the replication of chromosome termini in most eukaryotes. It elongates telomeres. It is a reverse transcriptase that adds simple sequence repeats to chromosome ends by copying a template sequence within the RNA component of the enzyme.</text>
</comment>
<dbReference type="Pfam" id="PF12009">
    <property type="entry name" value="Telomerase_RBD"/>
    <property type="match status" value="1"/>
</dbReference>
<evidence type="ECO:0000256" key="8">
    <source>
        <dbReference type="ARBA" id="ARBA00022723"/>
    </source>
</evidence>
<dbReference type="EMBL" id="KL648363">
    <property type="protein sequence ID" value="KEY71113.1"/>
    <property type="molecule type" value="Genomic_DNA"/>
</dbReference>
<dbReference type="SUPFAM" id="SSF56672">
    <property type="entry name" value="DNA/RNA polymerases"/>
    <property type="match status" value="1"/>
</dbReference>
<dbReference type="GO" id="GO:0005739">
    <property type="term" value="C:mitochondrion"/>
    <property type="evidence" value="ECO:0007669"/>
    <property type="project" value="UniProtKB-SubCell"/>
</dbReference>
<dbReference type="PANTHER" id="PTHR12066">
    <property type="entry name" value="TELOMERASE REVERSE TRANSCRIPTASE"/>
    <property type="match status" value="1"/>
</dbReference>
<dbReference type="OrthoDB" id="289721at2759"/>
<keyword evidence="5 15" id="KW-0158">Chromosome</keyword>
<dbReference type="InterPro" id="IPR003545">
    <property type="entry name" value="Telomerase_RT"/>
</dbReference>
<dbReference type="InterPro" id="IPR021891">
    <property type="entry name" value="Telomerase_RBD"/>
</dbReference>
<evidence type="ECO:0000256" key="12">
    <source>
        <dbReference type="ARBA" id="ARBA00023128"/>
    </source>
</evidence>
<organism evidence="18 19">
    <name type="scientific">Stachybotrys chartarum (strain CBS 109288 / IBT 7711)</name>
    <name type="common">Toxic black mold</name>
    <name type="synonym">Stilbospora chartarum</name>
    <dbReference type="NCBI Taxonomy" id="1280523"/>
    <lineage>
        <taxon>Eukaryota</taxon>
        <taxon>Fungi</taxon>
        <taxon>Dikarya</taxon>
        <taxon>Ascomycota</taxon>
        <taxon>Pezizomycotina</taxon>
        <taxon>Sordariomycetes</taxon>
        <taxon>Hypocreomycetidae</taxon>
        <taxon>Hypocreales</taxon>
        <taxon>Stachybotryaceae</taxon>
        <taxon>Stachybotrys</taxon>
    </lineage>
</organism>
<evidence type="ECO:0000256" key="1">
    <source>
        <dbReference type="ARBA" id="ARBA00004173"/>
    </source>
</evidence>
<dbReference type="Gene3D" id="1.10.357.90">
    <property type="match status" value="1"/>
</dbReference>
<evidence type="ECO:0000256" key="16">
    <source>
        <dbReference type="SAM" id="MobiDB-lite"/>
    </source>
</evidence>
<evidence type="ECO:0000256" key="14">
    <source>
        <dbReference type="ARBA" id="ARBA00048173"/>
    </source>
</evidence>
<keyword evidence="7 15" id="KW-0548">Nucleotidyltransferase</keyword>
<evidence type="ECO:0000256" key="10">
    <source>
        <dbReference type="ARBA" id="ARBA00022895"/>
    </source>
</evidence>
<dbReference type="GO" id="GO:0046872">
    <property type="term" value="F:metal ion binding"/>
    <property type="evidence" value="ECO:0007669"/>
    <property type="project" value="UniProtKB-KW"/>
</dbReference>
<evidence type="ECO:0000256" key="9">
    <source>
        <dbReference type="ARBA" id="ARBA00022842"/>
    </source>
</evidence>
<feature type="compositionally biased region" description="Basic and acidic residues" evidence="16">
    <location>
        <begin position="19"/>
        <end position="31"/>
    </location>
</feature>
<reference evidence="18 19" key="1">
    <citation type="journal article" date="2014" name="BMC Genomics">
        <title>Comparative genome sequencing reveals chemotype-specific gene clusters in the toxigenic black mold Stachybotrys.</title>
        <authorList>
            <person name="Semeiks J."/>
            <person name="Borek D."/>
            <person name="Otwinowski Z."/>
            <person name="Grishin N.V."/>
        </authorList>
    </citation>
    <scope>NUCLEOTIDE SEQUENCE [LARGE SCALE GENOMIC DNA]</scope>
    <source>
        <strain evidence="19">CBS 109288 / IBT 7711</strain>
    </source>
</reference>
<dbReference type="Pfam" id="PF00078">
    <property type="entry name" value="RVT_1"/>
    <property type="match status" value="1"/>
</dbReference>
<dbReference type="InterPro" id="IPR043502">
    <property type="entry name" value="DNA/RNA_pol_sf"/>
</dbReference>
<dbReference type="GO" id="GO:0007004">
    <property type="term" value="P:telomere maintenance via telomerase"/>
    <property type="evidence" value="ECO:0007669"/>
    <property type="project" value="TreeGrafter"/>
</dbReference>
<evidence type="ECO:0000256" key="3">
    <source>
        <dbReference type="ARBA" id="ARBA00012493"/>
    </source>
</evidence>
<feature type="region of interest" description="Disordered" evidence="16">
    <location>
        <begin position="1"/>
        <end position="31"/>
    </location>
</feature>
<evidence type="ECO:0000256" key="11">
    <source>
        <dbReference type="ARBA" id="ARBA00022918"/>
    </source>
</evidence>
<evidence type="ECO:0000256" key="7">
    <source>
        <dbReference type="ARBA" id="ARBA00022695"/>
    </source>
</evidence>
<dbReference type="EC" id="2.7.7.49" evidence="3 15"/>
<evidence type="ECO:0000256" key="5">
    <source>
        <dbReference type="ARBA" id="ARBA00022454"/>
    </source>
</evidence>
<feature type="domain" description="Reverse transcriptase" evidence="17">
    <location>
        <begin position="558"/>
        <end position="890"/>
    </location>
</feature>
<gene>
    <name evidence="18" type="ORF">S7711_00935</name>
</gene>
<dbReference type="GO" id="GO:0000333">
    <property type="term" value="C:telomerase catalytic core complex"/>
    <property type="evidence" value="ECO:0007669"/>
    <property type="project" value="TreeGrafter"/>
</dbReference>
<dbReference type="GO" id="GO:0070034">
    <property type="term" value="F:telomerase RNA binding"/>
    <property type="evidence" value="ECO:0007669"/>
    <property type="project" value="TreeGrafter"/>
</dbReference>
<proteinExistence type="inferred from homology"/>
<evidence type="ECO:0000313" key="18">
    <source>
        <dbReference type="EMBL" id="KEY71113.1"/>
    </source>
</evidence>
<keyword evidence="6 15" id="KW-0808">Transferase</keyword>
<keyword evidence="13 15" id="KW-0539">Nucleus</keyword>
<dbReference type="InterPro" id="IPR000477">
    <property type="entry name" value="RT_dom"/>
</dbReference>
<dbReference type="SMART" id="SM00975">
    <property type="entry name" value="Telomerase_RBD"/>
    <property type="match status" value="1"/>
</dbReference>
<dbReference type="PROSITE" id="PS50878">
    <property type="entry name" value="RT_POL"/>
    <property type="match status" value="1"/>
</dbReference>
<accession>A0A084B0N4</accession>
<feature type="region of interest" description="Disordered" evidence="16">
    <location>
        <begin position="358"/>
        <end position="392"/>
    </location>
</feature>
<keyword evidence="11 15" id="KW-0695">RNA-directed DNA polymerase</keyword>
<evidence type="ECO:0000256" key="4">
    <source>
        <dbReference type="ARBA" id="ARBA00016182"/>
    </source>
</evidence>
<dbReference type="Gene3D" id="3.30.70.2630">
    <property type="match status" value="1"/>
</dbReference>
<evidence type="ECO:0000259" key="17">
    <source>
        <dbReference type="PROSITE" id="PS50878"/>
    </source>
</evidence>
<dbReference type="CDD" id="cd01648">
    <property type="entry name" value="TERT"/>
    <property type="match status" value="1"/>
</dbReference>
<comment type="similarity">
    <text evidence="2 15">Belongs to the reverse transcriptase family. Telomerase subfamily.</text>
</comment>
<dbReference type="PANTHER" id="PTHR12066:SF0">
    <property type="entry name" value="TELOMERASE REVERSE TRANSCRIPTASE"/>
    <property type="match status" value="1"/>
</dbReference>
<keyword evidence="19" id="KW-1185">Reference proteome</keyword>
<evidence type="ECO:0000313" key="19">
    <source>
        <dbReference type="Proteomes" id="UP000028045"/>
    </source>
</evidence>
<name>A0A084B0N4_STACB</name>
<dbReference type="AlphaFoldDB" id="A0A084B0N4"/>
<comment type="subcellular location">
    <subcellularLocation>
        <location evidence="1">Mitochondrion</location>
    </subcellularLocation>
    <subcellularLocation>
        <location evidence="15">Nucleus</location>
    </subcellularLocation>
    <subcellularLocation>
        <location evidence="15">Chromosome</location>
        <location evidence="15">Telomere</location>
    </subcellularLocation>
</comment>
<feature type="compositionally biased region" description="Polar residues" evidence="16">
    <location>
        <begin position="370"/>
        <end position="392"/>
    </location>
</feature>
<dbReference type="Gene3D" id="1.10.132.70">
    <property type="match status" value="1"/>
</dbReference>
<evidence type="ECO:0000256" key="13">
    <source>
        <dbReference type="ARBA" id="ARBA00023242"/>
    </source>
</evidence>
<protein>
    <recommendedName>
        <fullName evidence="4 15">Telomerase reverse transcriptase</fullName>
        <ecNumber evidence="3 15">2.7.7.49</ecNumber>
    </recommendedName>
    <alternativeName>
        <fullName evidence="15">Telomerase catalytic subunit</fullName>
    </alternativeName>
</protein>
<keyword evidence="10 15" id="KW-0779">Telomere</keyword>
<comment type="catalytic activity">
    <reaction evidence="14 15">
        <text>DNA(n) + a 2'-deoxyribonucleoside 5'-triphosphate = DNA(n+1) + diphosphate</text>
        <dbReference type="Rhea" id="RHEA:22508"/>
        <dbReference type="Rhea" id="RHEA-COMP:17339"/>
        <dbReference type="Rhea" id="RHEA-COMP:17340"/>
        <dbReference type="ChEBI" id="CHEBI:33019"/>
        <dbReference type="ChEBI" id="CHEBI:61560"/>
        <dbReference type="ChEBI" id="CHEBI:173112"/>
        <dbReference type="EC" id="2.7.7.49"/>
    </reaction>
</comment>
<evidence type="ECO:0000256" key="6">
    <source>
        <dbReference type="ARBA" id="ARBA00022679"/>
    </source>
</evidence>
<keyword evidence="12" id="KW-0496">Mitochondrion</keyword>
<keyword evidence="8 15" id="KW-0479">Metal-binding</keyword>
<evidence type="ECO:0000256" key="15">
    <source>
        <dbReference type="RuleBase" id="RU365061"/>
    </source>
</evidence>
<dbReference type="GO" id="GO:0042162">
    <property type="term" value="F:telomeric DNA binding"/>
    <property type="evidence" value="ECO:0007669"/>
    <property type="project" value="TreeGrafter"/>
</dbReference>
<sequence length="1111" mass="124822">MSGTKKRKRSGLDASPVKKLKDSDSSTPVRRDLLESSYTRVSSLRAYVLSQLPKTSRIRRKKITGLGSQHNASEATSQLAKFLDTTLVCTNSLVDELDDSISEQWQFFSQKADDSNVTISGGVAASVHIQSEIVDFVIWRLFSQSKPGNSWPKHLLCDGFRRGPGDNGSQAANLPGIHSVHPNSQVKALRDHPWPSLLALMGQSGAKIMVHLLLNCCLFLALNTGENNYYQICGSPLSDLAPSRAQVTGASKTLSKQRKPSNISLMRSRIFYAKPALTAGGLIQPGFKHIPQPLHDYTLREEEIASIANSRHTKVPKRLRGATQTLVERLQILHGRCSYLELLEHYCPCPSYSNDQVRRQGPAVRGPENSGPSQKGQRCNPSVSNISTAQQPPVASDCNSIVELACPISNVSAFCQAVLAQIIPNGFWGIGEVAAQNKAVLLKKINHFTKLRRFETMTLAEVTEGFKIAAIPWLQIPGQQGQKSSLTNTRKQHEIFNELLFYIFDSLLIPLIRTNFYVTESNTHRQQIFFFRHSVWRSITEPALLSLKNSMLEELETCVALEKLGRRKLGYGQIRLLPKGNKLRTIMNLRRRTLDHNKSKSLGLSINSIMRPVHSMLKLEKATNPSRLGSAMFSVGDIYRKLKEFKMAVEPTQKRLYFAKLDVNAAFDTIPQAEVVKLMSQVPSKATYTIAKHAEVMPRERILSAQSTSAKAIQPIRRWHANALDNPSTAFLQRLETQLAVGKKNTIFIENVAHHTHAKESLLQCLAEHIQENLVKVGKKFYRQRKGIPQGSVVSSFLCNYFYAQLEAEHLSFLDAPDTLLLRLTDDFLLITLDRSKASRFVEVMHGGIKEYGVEINLSKTLTNFNMTVDGTEVPRVAKGAGFPYCGTLIDCETLEITKDYRRSKGVGISMSLTVEFGRSPGQNFQRKTLSEWFSTKIHLDVLDTYNGIRTDAFKIHSHSMFFDTTHNSVRKVRESLRGVFSETARKMWAYIRCLPPHKQPNSNLVISKCPDNYFVYRPDLLLIVSISAETIAKVAEVAVLLLTAKSRKLRFQSYAFDIRRAQVIGLAYTAFIDVLELKQSQYRPVLAWLKAETVRLDVERLLGRRAQDLM</sequence>
<keyword evidence="9 15" id="KW-0460">Magnesium</keyword>
<dbReference type="Proteomes" id="UP000028045">
    <property type="component" value="Unassembled WGS sequence"/>
</dbReference>
<dbReference type="GO" id="GO:0000781">
    <property type="term" value="C:chromosome, telomeric region"/>
    <property type="evidence" value="ECO:0007669"/>
    <property type="project" value="UniProtKB-SubCell"/>
</dbReference>